<evidence type="ECO:0000313" key="7">
    <source>
        <dbReference type="Proteomes" id="UP000289166"/>
    </source>
</evidence>
<evidence type="ECO:0000256" key="4">
    <source>
        <dbReference type="PROSITE-ProRule" id="PRU00510"/>
    </source>
</evidence>
<dbReference type="InterPro" id="IPR037187">
    <property type="entry name" value="DnaK_N"/>
</dbReference>
<dbReference type="EMBL" id="RLII01000002">
    <property type="protein sequence ID" value="RXE60147.1"/>
    <property type="molecule type" value="Genomic_DNA"/>
</dbReference>
<reference evidence="7" key="1">
    <citation type="submission" date="2018-11" db="EMBL/GenBank/DDBJ databases">
        <title>Genome sequencing of a novel mesophilic and cellulolytic organism within the genus Hungateiclostridium.</title>
        <authorList>
            <person name="Rettenmaier R."/>
            <person name="Liebl W."/>
            <person name="Zverlov V."/>
        </authorList>
    </citation>
    <scope>NUCLEOTIDE SEQUENCE [LARGE SCALE GENOMIC DNA]</scope>
    <source>
        <strain evidence="7">N2K1</strain>
    </source>
</reference>
<evidence type="ECO:0000256" key="3">
    <source>
        <dbReference type="ARBA" id="ARBA00022833"/>
    </source>
</evidence>
<dbReference type="InterPro" id="IPR020458">
    <property type="entry name" value="Znf_DskA_TraR_CS"/>
</dbReference>
<name>A0A4Q0I827_9FIRM</name>
<evidence type="ECO:0000256" key="1">
    <source>
        <dbReference type="ARBA" id="ARBA00022723"/>
    </source>
</evidence>
<dbReference type="PROSITE" id="PS01102">
    <property type="entry name" value="ZF_DKSA_1"/>
    <property type="match status" value="1"/>
</dbReference>
<feature type="zinc finger region" description="dksA C4-type" evidence="4">
    <location>
        <begin position="92"/>
        <end position="116"/>
    </location>
</feature>
<organism evidence="6 7">
    <name type="scientific">Acetivibrio mesophilus</name>
    <dbReference type="NCBI Taxonomy" id="2487273"/>
    <lineage>
        <taxon>Bacteria</taxon>
        <taxon>Bacillati</taxon>
        <taxon>Bacillota</taxon>
        <taxon>Clostridia</taxon>
        <taxon>Eubacteriales</taxon>
        <taxon>Oscillospiraceae</taxon>
        <taxon>Acetivibrio</taxon>
    </lineage>
</organism>
<accession>A0A4Q0I827</accession>
<evidence type="ECO:0000256" key="2">
    <source>
        <dbReference type="ARBA" id="ARBA00022771"/>
    </source>
</evidence>
<dbReference type="PANTHER" id="PTHR33823">
    <property type="entry name" value="RNA POLYMERASE-BINDING TRANSCRIPTION FACTOR DKSA-RELATED"/>
    <property type="match status" value="1"/>
</dbReference>
<sequence>MDDNRKEFFRQLLIKEGKGIEKTINLMKEHDIAEQDMEAPDELSNYDNHPAELGTDLFHAELNNALKVHEEHLLKDIHDALIRIDKGNYGKCELCAKEIDEERLEVLPYTRLCIDCETSKEITIENLDRQRPVEELIWDAPFGRKYLNRREDDENEGMDQFNDLLKYGSSDTPQDMGGYHDFEEYFTNEIDKQGVVDRMDNISNEEYKRQLP</sequence>
<keyword evidence="3" id="KW-0862">Zinc</keyword>
<dbReference type="Gene3D" id="1.20.120.910">
    <property type="entry name" value="DksA, coiled-coil domain"/>
    <property type="match status" value="1"/>
</dbReference>
<dbReference type="SUPFAM" id="SSF109635">
    <property type="entry name" value="DnaK suppressor protein DksA, alpha-hairpin domain"/>
    <property type="match status" value="1"/>
</dbReference>
<dbReference type="PANTHER" id="PTHR33823:SF4">
    <property type="entry name" value="GENERAL STRESS PROTEIN 16O"/>
    <property type="match status" value="1"/>
</dbReference>
<dbReference type="GO" id="GO:0008270">
    <property type="term" value="F:zinc ion binding"/>
    <property type="evidence" value="ECO:0007669"/>
    <property type="project" value="UniProtKB-KW"/>
</dbReference>
<dbReference type="PROSITE" id="PS51128">
    <property type="entry name" value="ZF_DKSA_2"/>
    <property type="match status" value="1"/>
</dbReference>
<dbReference type="Proteomes" id="UP000289166">
    <property type="component" value="Unassembled WGS sequence"/>
</dbReference>
<dbReference type="RefSeq" id="WP_069193885.1">
    <property type="nucleotide sequence ID" value="NZ_RLII01000002.1"/>
</dbReference>
<dbReference type="AlphaFoldDB" id="A0A4Q0I827"/>
<evidence type="ECO:0000313" key="6">
    <source>
        <dbReference type="EMBL" id="RXE60147.1"/>
    </source>
</evidence>
<dbReference type="InterPro" id="IPR000962">
    <property type="entry name" value="Znf_DskA_TraR"/>
</dbReference>
<protein>
    <submittedName>
        <fullName evidence="6">Conjugal transfer protein TraR</fullName>
    </submittedName>
</protein>
<keyword evidence="1" id="KW-0479">Metal-binding</keyword>
<comment type="caution">
    <text evidence="6">The sequence shown here is derived from an EMBL/GenBank/DDBJ whole genome shotgun (WGS) entry which is preliminary data.</text>
</comment>
<dbReference type="Pfam" id="PF01258">
    <property type="entry name" value="zf-dskA_traR"/>
    <property type="match status" value="1"/>
</dbReference>
<dbReference type="SUPFAM" id="SSF57716">
    <property type="entry name" value="Glucocorticoid receptor-like (DNA-binding domain)"/>
    <property type="match status" value="1"/>
</dbReference>
<feature type="domain" description="Zinc finger DksA/TraR C4-type" evidence="5">
    <location>
        <begin position="87"/>
        <end position="121"/>
    </location>
</feature>
<keyword evidence="7" id="KW-1185">Reference proteome</keyword>
<keyword evidence="2" id="KW-0863">Zinc-finger</keyword>
<gene>
    <name evidence="6" type="ORF">EFD62_02645</name>
</gene>
<evidence type="ECO:0000259" key="5">
    <source>
        <dbReference type="Pfam" id="PF01258"/>
    </source>
</evidence>
<dbReference type="OrthoDB" id="9811543at2"/>
<proteinExistence type="predicted"/>